<name>A0ABT5KSW4_9BURK</name>
<keyword evidence="2 4" id="KW-0238">DNA-binding</keyword>
<dbReference type="InterPro" id="IPR013762">
    <property type="entry name" value="Integrase-like_cat_sf"/>
</dbReference>
<dbReference type="Proteomes" id="UP001219862">
    <property type="component" value="Unassembled WGS sequence"/>
</dbReference>
<dbReference type="EMBL" id="JAQQXS010000010">
    <property type="protein sequence ID" value="MDC8786000.1"/>
    <property type="molecule type" value="Genomic_DNA"/>
</dbReference>
<evidence type="ECO:0000256" key="4">
    <source>
        <dbReference type="PROSITE-ProRule" id="PRU01248"/>
    </source>
</evidence>
<dbReference type="InterPro" id="IPR011010">
    <property type="entry name" value="DNA_brk_join_enz"/>
</dbReference>
<dbReference type="InterPro" id="IPR044068">
    <property type="entry name" value="CB"/>
</dbReference>
<dbReference type="InterPro" id="IPR002104">
    <property type="entry name" value="Integrase_catalytic"/>
</dbReference>
<sequence>MLTTFVAKTDSSCVIDGKVYPDLPLLMTNDGILEVQSDYLRELTVMRGLSPASVNEMSKYLRTHVHIMDAGGLSWEQTNEVALRRWRNEQAGENPSNARRGYLNQQLAVIYHFLIWAEKKGRIQGVVGPLSPADQSTFLVPVEIARWHSDGTPAHFKLPLLYRTVGESDRRNATAGQVDELFVALANEQNPYLAERNSLIGRFAENTLMRRHEIAALLASQLPSLGAAKAACSSGEELTISLHITKGMKARETIVDPQLVIDTWTFIEANRAEMLQRRSLPDRSDLPIFLSWRTGGKIHADALTNLFSSKQKQAGVKRASLHNLRSKGATDRVESLIDMYEQTGAPLPDEETLLLQAQELLGHASIATTRTYIRREKKRRADRKRAEHKELTDRSERLRQLDREIAIRQAELARLAKESEVRTRVRD</sequence>
<dbReference type="RefSeq" id="WP_273597115.1">
    <property type="nucleotide sequence ID" value="NZ_JAQQXS010000010.1"/>
</dbReference>
<feature type="domain" description="Tyr recombinase" evidence="6">
    <location>
        <begin position="168"/>
        <end position="389"/>
    </location>
</feature>
<evidence type="ECO:0000313" key="9">
    <source>
        <dbReference type="Proteomes" id="UP001219862"/>
    </source>
</evidence>
<evidence type="ECO:0000256" key="5">
    <source>
        <dbReference type="SAM" id="MobiDB-lite"/>
    </source>
</evidence>
<keyword evidence="3" id="KW-0233">DNA recombination</keyword>
<dbReference type="PROSITE" id="PS51900">
    <property type="entry name" value="CB"/>
    <property type="match status" value="1"/>
</dbReference>
<evidence type="ECO:0000259" key="6">
    <source>
        <dbReference type="PROSITE" id="PS51898"/>
    </source>
</evidence>
<dbReference type="Gene3D" id="1.10.150.130">
    <property type="match status" value="1"/>
</dbReference>
<evidence type="ECO:0000256" key="1">
    <source>
        <dbReference type="ARBA" id="ARBA00022908"/>
    </source>
</evidence>
<evidence type="ECO:0000313" key="8">
    <source>
        <dbReference type="EMBL" id="MDC8786000.1"/>
    </source>
</evidence>
<organism evidence="8 9">
    <name type="scientific">Roseateles koreensis</name>
    <dbReference type="NCBI Taxonomy" id="2987526"/>
    <lineage>
        <taxon>Bacteria</taxon>
        <taxon>Pseudomonadati</taxon>
        <taxon>Pseudomonadota</taxon>
        <taxon>Betaproteobacteria</taxon>
        <taxon>Burkholderiales</taxon>
        <taxon>Sphaerotilaceae</taxon>
        <taxon>Roseateles</taxon>
    </lineage>
</organism>
<feature type="region of interest" description="Disordered" evidence="5">
    <location>
        <begin position="376"/>
        <end position="395"/>
    </location>
</feature>
<accession>A0ABT5KSW4</accession>
<protein>
    <recommendedName>
        <fullName evidence="10">Tyr recombinase domain-containing protein</fullName>
    </recommendedName>
</protein>
<dbReference type="InterPro" id="IPR010998">
    <property type="entry name" value="Integrase_recombinase_N"/>
</dbReference>
<evidence type="ECO:0008006" key="10">
    <source>
        <dbReference type="Google" id="ProtNLM"/>
    </source>
</evidence>
<dbReference type="SUPFAM" id="SSF56349">
    <property type="entry name" value="DNA breaking-rejoining enzymes"/>
    <property type="match status" value="1"/>
</dbReference>
<dbReference type="PROSITE" id="PS51898">
    <property type="entry name" value="TYR_RECOMBINASE"/>
    <property type="match status" value="1"/>
</dbReference>
<evidence type="ECO:0000256" key="3">
    <source>
        <dbReference type="ARBA" id="ARBA00023172"/>
    </source>
</evidence>
<evidence type="ECO:0000256" key="2">
    <source>
        <dbReference type="ARBA" id="ARBA00023125"/>
    </source>
</evidence>
<reference evidence="8 9" key="1">
    <citation type="submission" date="2022-10" db="EMBL/GenBank/DDBJ databases">
        <title>paucibacter sp. hw8 Genome sequencing.</title>
        <authorList>
            <person name="Park S."/>
        </authorList>
    </citation>
    <scope>NUCLEOTIDE SEQUENCE [LARGE SCALE GENOMIC DNA]</scope>
    <source>
        <strain evidence="9">hw8</strain>
    </source>
</reference>
<gene>
    <name evidence="8" type="ORF">PRZ01_12445</name>
</gene>
<keyword evidence="1" id="KW-0229">DNA integration</keyword>
<keyword evidence="9" id="KW-1185">Reference proteome</keyword>
<evidence type="ECO:0000259" key="7">
    <source>
        <dbReference type="PROSITE" id="PS51900"/>
    </source>
</evidence>
<feature type="compositionally biased region" description="Basic and acidic residues" evidence="5">
    <location>
        <begin position="384"/>
        <end position="395"/>
    </location>
</feature>
<proteinExistence type="predicted"/>
<dbReference type="Gene3D" id="1.10.443.10">
    <property type="entry name" value="Intergrase catalytic core"/>
    <property type="match status" value="1"/>
</dbReference>
<comment type="caution">
    <text evidence="8">The sequence shown here is derived from an EMBL/GenBank/DDBJ whole genome shotgun (WGS) entry which is preliminary data.</text>
</comment>
<feature type="domain" description="Core-binding (CB)" evidence="7">
    <location>
        <begin position="30"/>
        <end position="118"/>
    </location>
</feature>